<evidence type="ECO:0000313" key="1">
    <source>
        <dbReference type="EMBL" id="CDW43204.1"/>
    </source>
</evidence>
<sequence length="24" mass="2782">MTYTYNYPTNSECTSPLSMNSYTL</sequence>
<dbReference type="AlphaFoldDB" id="A0A0K2UY64"/>
<protein>
    <submittedName>
        <fullName evidence="1">Uncharacterized protein</fullName>
    </submittedName>
</protein>
<name>A0A0K2UY64_LEPSM</name>
<organism evidence="1">
    <name type="scientific">Lepeophtheirus salmonis</name>
    <name type="common">Salmon louse</name>
    <name type="synonym">Caligus salmonis</name>
    <dbReference type="NCBI Taxonomy" id="72036"/>
    <lineage>
        <taxon>Eukaryota</taxon>
        <taxon>Metazoa</taxon>
        <taxon>Ecdysozoa</taxon>
        <taxon>Arthropoda</taxon>
        <taxon>Crustacea</taxon>
        <taxon>Multicrustacea</taxon>
        <taxon>Hexanauplia</taxon>
        <taxon>Copepoda</taxon>
        <taxon>Siphonostomatoida</taxon>
        <taxon>Caligidae</taxon>
        <taxon>Lepeophtheirus</taxon>
    </lineage>
</organism>
<reference evidence="1" key="1">
    <citation type="submission" date="2014-05" db="EMBL/GenBank/DDBJ databases">
        <authorList>
            <person name="Chronopoulou M."/>
        </authorList>
    </citation>
    <scope>NUCLEOTIDE SEQUENCE</scope>
    <source>
        <tissue evidence="1">Whole organism</tissue>
    </source>
</reference>
<dbReference type="EMBL" id="HACA01025843">
    <property type="protein sequence ID" value="CDW43204.1"/>
    <property type="molecule type" value="Transcribed_RNA"/>
</dbReference>
<accession>A0A0K2UY64</accession>
<proteinExistence type="predicted"/>